<dbReference type="PANTHER" id="PTHR30466:SF1">
    <property type="entry name" value="FMN REDUCTASE (NADH) RUTF"/>
    <property type="match status" value="1"/>
</dbReference>
<name>A0A939MQW5_9MICO</name>
<comment type="caution">
    <text evidence="3">The sequence shown here is derived from an EMBL/GenBank/DDBJ whole genome shotgun (WGS) entry which is preliminary data.</text>
</comment>
<dbReference type="GO" id="GO:0042602">
    <property type="term" value="F:riboflavin reductase (NADPH) activity"/>
    <property type="evidence" value="ECO:0007669"/>
    <property type="project" value="TreeGrafter"/>
</dbReference>
<organism evidence="3 4">
    <name type="scientific">Leucobacter weissii</name>
    <dbReference type="NCBI Taxonomy" id="1983706"/>
    <lineage>
        <taxon>Bacteria</taxon>
        <taxon>Bacillati</taxon>
        <taxon>Actinomycetota</taxon>
        <taxon>Actinomycetes</taxon>
        <taxon>Micrococcales</taxon>
        <taxon>Microbacteriaceae</taxon>
        <taxon>Leucobacter</taxon>
    </lineage>
</organism>
<dbReference type="GO" id="GO:0006208">
    <property type="term" value="P:pyrimidine nucleobase catabolic process"/>
    <property type="evidence" value="ECO:0007669"/>
    <property type="project" value="TreeGrafter"/>
</dbReference>
<dbReference type="SMART" id="SM00903">
    <property type="entry name" value="Flavin_Reduct"/>
    <property type="match status" value="1"/>
</dbReference>
<evidence type="ECO:0000313" key="4">
    <source>
        <dbReference type="Proteomes" id="UP000664382"/>
    </source>
</evidence>
<keyword evidence="4" id="KW-1185">Reference proteome</keyword>
<accession>A0A939MQW5</accession>
<dbReference type="AlphaFoldDB" id="A0A939MQW5"/>
<protein>
    <submittedName>
        <fullName evidence="3">Flavin reductase family protein</fullName>
    </submittedName>
</protein>
<sequence length="163" mass="16865">MTELLDAFKGAFRAHPAGVAIITADTPEGPVGLTASSVASVSVEPPALSFSVTKSGGSAGGVLRAPSFLVHLLGASQAPIAEAFATSGADRFTPEQGWSFLPSGEPHLVSAPVALRARPIEIVSVGPSRLVLAEVLSVHPGPEEDRLLYQNRRFHVLPLVQAA</sequence>
<gene>
    <name evidence="3" type="ORF">J4H92_05335</name>
</gene>
<dbReference type="InterPro" id="IPR012349">
    <property type="entry name" value="Split_barrel_FMN-bd"/>
</dbReference>
<evidence type="ECO:0000256" key="1">
    <source>
        <dbReference type="ARBA" id="ARBA00023002"/>
    </source>
</evidence>
<dbReference type="GO" id="GO:0010181">
    <property type="term" value="F:FMN binding"/>
    <property type="evidence" value="ECO:0007669"/>
    <property type="project" value="InterPro"/>
</dbReference>
<dbReference type="EMBL" id="JAGDYM010000005">
    <property type="protein sequence ID" value="MBO1901369.1"/>
    <property type="molecule type" value="Genomic_DNA"/>
</dbReference>
<proteinExistence type="predicted"/>
<keyword evidence="1" id="KW-0560">Oxidoreductase</keyword>
<dbReference type="Pfam" id="PF01613">
    <property type="entry name" value="Flavin_Reduct"/>
    <property type="match status" value="1"/>
</dbReference>
<evidence type="ECO:0000313" key="3">
    <source>
        <dbReference type="EMBL" id="MBO1901369.1"/>
    </source>
</evidence>
<evidence type="ECO:0000259" key="2">
    <source>
        <dbReference type="SMART" id="SM00903"/>
    </source>
</evidence>
<dbReference type="InterPro" id="IPR002563">
    <property type="entry name" value="Flavin_Rdtase-like_dom"/>
</dbReference>
<dbReference type="Proteomes" id="UP000664382">
    <property type="component" value="Unassembled WGS sequence"/>
</dbReference>
<dbReference type="RefSeq" id="WP_208096886.1">
    <property type="nucleotide sequence ID" value="NZ_JAGDYM010000005.1"/>
</dbReference>
<feature type="domain" description="Flavin reductase like" evidence="2">
    <location>
        <begin position="12"/>
        <end position="156"/>
    </location>
</feature>
<dbReference type="PANTHER" id="PTHR30466">
    <property type="entry name" value="FLAVIN REDUCTASE"/>
    <property type="match status" value="1"/>
</dbReference>
<reference evidence="3" key="1">
    <citation type="submission" date="2021-03" db="EMBL/GenBank/DDBJ databases">
        <title>Leucobacter chromiisoli sp. nov., isolated from chromium-containing soil of chemical plant.</title>
        <authorList>
            <person name="Xu Z."/>
        </authorList>
    </citation>
    <scope>NUCLEOTIDE SEQUENCE</scope>
    <source>
        <strain evidence="3">S27</strain>
    </source>
</reference>
<dbReference type="InterPro" id="IPR050268">
    <property type="entry name" value="NADH-dep_flavin_reductase"/>
</dbReference>
<dbReference type="SUPFAM" id="SSF50475">
    <property type="entry name" value="FMN-binding split barrel"/>
    <property type="match status" value="1"/>
</dbReference>
<dbReference type="Gene3D" id="2.30.110.10">
    <property type="entry name" value="Electron Transport, Fmn-binding Protein, Chain A"/>
    <property type="match status" value="1"/>
</dbReference>